<keyword evidence="15" id="KW-1185">Reference proteome</keyword>
<dbReference type="Pfam" id="PF00672">
    <property type="entry name" value="HAMP"/>
    <property type="match status" value="1"/>
</dbReference>
<dbReference type="InterPro" id="IPR036097">
    <property type="entry name" value="HisK_dim/P_sf"/>
</dbReference>
<dbReference type="InterPro" id="IPR003660">
    <property type="entry name" value="HAMP_dom"/>
</dbReference>
<protein>
    <recommendedName>
        <fullName evidence="3">histidine kinase</fullName>
        <ecNumber evidence="3">2.7.13.3</ecNumber>
    </recommendedName>
</protein>
<comment type="caution">
    <text evidence="14">The sequence shown here is derived from an EMBL/GenBank/DDBJ whole genome shotgun (WGS) entry which is preliminary data.</text>
</comment>
<dbReference type="InterPro" id="IPR003594">
    <property type="entry name" value="HATPase_dom"/>
</dbReference>
<evidence type="ECO:0000259" key="13">
    <source>
        <dbReference type="PROSITE" id="PS50885"/>
    </source>
</evidence>
<dbReference type="Gene3D" id="1.10.287.130">
    <property type="match status" value="1"/>
</dbReference>
<dbReference type="SUPFAM" id="SSF55874">
    <property type="entry name" value="ATPase domain of HSP90 chaperone/DNA topoisomerase II/histidine kinase"/>
    <property type="match status" value="1"/>
</dbReference>
<dbReference type="InterPro" id="IPR004358">
    <property type="entry name" value="Sig_transdc_His_kin-like_C"/>
</dbReference>
<dbReference type="SMART" id="SM00387">
    <property type="entry name" value="HATPase_c"/>
    <property type="match status" value="1"/>
</dbReference>
<evidence type="ECO:0000313" key="15">
    <source>
        <dbReference type="Proteomes" id="UP001139384"/>
    </source>
</evidence>
<evidence type="ECO:0000256" key="9">
    <source>
        <dbReference type="ARBA" id="ARBA00023012"/>
    </source>
</evidence>
<keyword evidence="7 14" id="KW-0418">Kinase</keyword>
<dbReference type="CDD" id="cd00082">
    <property type="entry name" value="HisKA"/>
    <property type="match status" value="1"/>
</dbReference>
<dbReference type="PRINTS" id="PR00344">
    <property type="entry name" value="BCTRLSENSOR"/>
</dbReference>
<dbReference type="GO" id="GO:0000155">
    <property type="term" value="F:phosphorelay sensor kinase activity"/>
    <property type="evidence" value="ECO:0007669"/>
    <property type="project" value="InterPro"/>
</dbReference>
<evidence type="ECO:0000256" key="2">
    <source>
        <dbReference type="ARBA" id="ARBA00004236"/>
    </source>
</evidence>
<dbReference type="SMART" id="SM00388">
    <property type="entry name" value="HisKA"/>
    <property type="match status" value="1"/>
</dbReference>
<organism evidence="14 15">
    <name type="scientific">Streptomyces muensis</name>
    <dbReference type="NCBI Taxonomy" id="1077944"/>
    <lineage>
        <taxon>Bacteria</taxon>
        <taxon>Bacillati</taxon>
        <taxon>Actinomycetota</taxon>
        <taxon>Actinomycetes</taxon>
        <taxon>Kitasatosporales</taxon>
        <taxon>Streptomycetaceae</taxon>
        <taxon>Streptomyces</taxon>
    </lineage>
</organism>
<evidence type="ECO:0000256" key="5">
    <source>
        <dbReference type="ARBA" id="ARBA00022679"/>
    </source>
</evidence>
<keyword evidence="5" id="KW-0808">Transferase</keyword>
<evidence type="ECO:0000256" key="6">
    <source>
        <dbReference type="ARBA" id="ARBA00022692"/>
    </source>
</evidence>
<dbReference type="Pfam" id="PF00512">
    <property type="entry name" value="HisKA"/>
    <property type="match status" value="1"/>
</dbReference>
<evidence type="ECO:0000256" key="4">
    <source>
        <dbReference type="ARBA" id="ARBA00022553"/>
    </source>
</evidence>
<gene>
    <name evidence="14" type="ORF">L0P92_00865</name>
</gene>
<accession>A0A9X1PSD3</accession>
<proteinExistence type="predicted"/>
<dbReference type="SMART" id="SM00304">
    <property type="entry name" value="HAMP"/>
    <property type="match status" value="1"/>
</dbReference>
<evidence type="ECO:0000256" key="1">
    <source>
        <dbReference type="ARBA" id="ARBA00000085"/>
    </source>
</evidence>
<comment type="catalytic activity">
    <reaction evidence="1">
        <text>ATP + protein L-histidine = ADP + protein N-phospho-L-histidine.</text>
        <dbReference type="EC" id="2.7.13.3"/>
    </reaction>
</comment>
<dbReference type="InterPro" id="IPR003661">
    <property type="entry name" value="HisK_dim/P_dom"/>
</dbReference>
<dbReference type="InterPro" id="IPR036890">
    <property type="entry name" value="HATPase_C_sf"/>
</dbReference>
<evidence type="ECO:0000259" key="12">
    <source>
        <dbReference type="PROSITE" id="PS50109"/>
    </source>
</evidence>
<dbReference type="PROSITE" id="PS50885">
    <property type="entry name" value="HAMP"/>
    <property type="match status" value="1"/>
</dbReference>
<dbReference type="Proteomes" id="UP001139384">
    <property type="component" value="Unassembled WGS sequence"/>
</dbReference>
<evidence type="ECO:0000256" key="10">
    <source>
        <dbReference type="ARBA" id="ARBA00023136"/>
    </source>
</evidence>
<dbReference type="InterPro" id="IPR005467">
    <property type="entry name" value="His_kinase_dom"/>
</dbReference>
<dbReference type="InterPro" id="IPR050428">
    <property type="entry name" value="TCS_sensor_his_kinase"/>
</dbReference>
<keyword evidence="10 11" id="KW-0472">Membrane</keyword>
<dbReference type="Gene3D" id="3.30.565.10">
    <property type="entry name" value="Histidine kinase-like ATPase, C-terminal domain"/>
    <property type="match status" value="1"/>
</dbReference>
<dbReference type="CDD" id="cd00075">
    <property type="entry name" value="HATPase"/>
    <property type="match status" value="1"/>
</dbReference>
<keyword evidence="9" id="KW-0902">Two-component regulatory system</keyword>
<evidence type="ECO:0000256" key="8">
    <source>
        <dbReference type="ARBA" id="ARBA00022989"/>
    </source>
</evidence>
<dbReference type="PANTHER" id="PTHR45436:SF5">
    <property type="entry name" value="SENSOR HISTIDINE KINASE TRCS"/>
    <property type="match status" value="1"/>
</dbReference>
<dbReference type="Pfam" id="PF02518">
    <property type="entry name" value="HATPase_c"/>
    <property type="match status" value="1"/>
</dbReference>
<dbReference type="EMBL" id="JAKEIP010000002">
    <property type="protein sequence ID" value="MCF1592126.1"/>
    <property type="molecule type" value="Genomic_DNA"/>
</dbReference>
<evidence type="ECO:0000313" key="14">
    <source>
        <dbReference type="EMBL" id="MCF1592126.1"/>
    </source>
</evidence>
<name>A0A9X1PSD3_STRM4</name>
<comment type="subcellular location">
    <subcellularLocation>
        <location evidence="2">Cell membrane</location>
    </subcellularLocation>
</comment>
<dbReference type="CDD" id="cd06225">
    <property type="entry name" value="HAMP"/>
    <property type="match status" value="1"/>
</dbReference>
<dbReference type="Gene3D" id="6.10.340.10">
    <property type="match status" value="1"/>
</dbReference>
<evidence type="ECO:0000256" key="11">
    <source>
        <dbReference type="SAM" id="Phobius"/>
    </source>
</evidence>
<reference evidence="14" key="1">
    <citation type="submission" date="2022-01" db="EMBL/GenBank/DDBJ databases">
        <title>Draft Genome Sequences of Seven Type Strains of the Genus Streptomyces.</title>
        <authorList>
            <person name="Aziz S."/>
            <person name="Coretto E."/>
            <person name="Chronakova A."/>
            <person name="Sproer C."/>
            <person name="Huber K."/>
            <person name="Nouioui I."/>
            <person name="Gross H."/>
        </authorList>
    </citation>
    <scope>NUCLEOTIDE SEQUENCE</scope>
    <source>
        <strain evidence="14">DSM 103493</strain>
    </source>
</reference>
<evidence type="ECO:0000256" key="7">
    <source>
        <dbReference type="ARBA" id="ARBA00022777"/>
    </source>
</evidence>
<dbReference type="SUPFAM" id="SSF47384">
    <property type="entry name" value="Homodimeric domain of signal transducing histidine kinase"/>
    <property type="match status" value="1"/>
</dbReference>
<dbReference type="RefSeq" id="WP_234760413.1">
    <property type="nucleotide sequence ID" value="NZ_JAKEIP010000002.1"/>
</dbReference>
<dbReference type="GO" id="GO:0005886">
    <property type="term" value="C:plasma membrane"/>
    <property type="evidence" value="ECO:0007669"/>
    <property type="project" value="UniProtKB-SubCell"/>
</dbReference>
<dbReference type="PROSITE" id="PS50109">
    <property type="entry name" value="HIS_KIN"/>
    <property type="match status" value="1"/>
</dbReference>
<feature type="domain" description="Histidine kinase" evidence="12">
    <location>
        <begin position="244"/>
        <end position="461"/>
    </location>
</feature>
<dbReference type="AlphaFoldDB" id="A0A9X1PSD3"/>
<keyword evidence="6 11" id="KW-0812">Transmembrane</keyword>
<keyword evidence="4" id="KW-0597">Phosphoprotein</keyword>
<dbReference type="PANTHER" id="PTHR45436">
    <property type="entry name" value="SENSOR HISTIDINE KINASE YKOH"/>
    <property type="match status" value="1"/>
</dbReference>
<feature type="transmembrane region" description="Helical" evidence="11">
    <location>
        <begin position="159"/>
        <end position="179"/>
    </location>
</feature>
<keyword evidence="8 11" id="KW-1133">Transmembrane helix</keyword>
<sequence>MRTRVLTVVLAFAVLAVAGFAVPLLGVTATQRTEQLVAARTADLDRFAGLAEQAAVSGDTGALTAEVTRYTELYGEAVVVVDARRAPVAQTGGMRAADPAVARLLDAALRNQRVSPGGTLRPWSRDAKLLARPVGTGTRVSGAVVLRASVRAAADDITLRWALVLAGASLFAVACLLLARAATRWVVRPLHRLDHAVGALAAGLPAEHAREGGPPELRKLATGFNRMADAVSTALEQQRRLVADTSHQLRNPLAALRLRIDSLQPRLPEAATRTYTGVTAELERMEHLLDDLLALAHAEHRAGELAVTDEREPWCDATAVAETQTRLWHPVAEQAGIHLEFSPGPAVRTICTEGELAQLADILLDNAIKYAGSGAHVRTRCFAEGTEAVFEVRDDGPGLAEGELPQAGVRFWRSERHREVRGSGLGLAIAEQLVAGRGGRVEFAAAEPHGLRVRVLLPRAEHGAPASKGRTT</sequence>
<evidence type="ECO:0000256" key="3">
    <source>
        <dbReference type="ARBA" id="ARBA00012438"/>
    </source>
</evidence>
<feature type="domain" description="HAMP" evidence="13">
    <location>
        <begin position="184"/>
        <end position="236"/>
    </location>
</feature>
<dbReference type="EC" id="2.7.13.3" evidence="3"/>